<organism evidence="2 3">
    <name type="scientific">Undibacterium pigrum</name>
    <dbReference type="NCBI Taxonomy" id="401470"/>
    <lineage>
        <taxon>Bacteria</taxon>
        <taxon>Pseudomonadati</taxon>
        <taxon>Pseudomonadota</taxon>
        <taxon>Betaproteobacteria</taxon>
        <taxon>Burkholderiales</taxon>
        <taxon>Oxalobacteraceae</taxon>
        <taxon>Undibacterium</taxon>
    </lineage>
</organism>
<gene>
    <name evidence="2" type="ORF">DFR42_10360</name>
</gene>
<protein>
    <submittedName>
        <fullName evidence="2">Uncharacterized protein</fullName>
    </submittedName>
</protein>
<name>A0A318J4T3_9BURK</name>
<proteinExistence type="predicted"/>
<dbReference type="AlphaFoldDB" id="A0A318J4T3"/>
<sequence>MDIMQNVVPTYVFTWKKRRYSWIEYLLISTLFLSMLAVVFWLVYWDLLKLADIKKLASSPSFPWFHFFLFFLILASNFAILKFNRSARLCIDSSGVRLKLLPESGWTILRFLEKELLWADLKDVKYMKRLQLIQLRSRLSGRHMGHMTIRLNDWQMQTTTHGSQANDAEPDLIKVLREFDIFEKYPSNSQSETSSFDLTKNAATKNLLLVLSCLVVYCFVDVMSQHEGYAFFNLEYCLPHIISGLSVTLILVYCLLKARSRDFIPSGIVGVLAVMGGITFGTASYVAGIRINQFVGGPLLEARYHRDAGCENLLPEDTSLPVVEYTHMTRDYWCSKTADEVLTIKVRKGLFGLYQFDLREHTQAIRDYRQKH</sequence>
<evidence type="ECO:0000256" key="1">
    <source>
        <dbReference type="SAM" id="Phobius"/>
    </source>
</evidence>
<accession>A0A318J4T3</accession>
<keyword evidence="1" id="KW-1133">Transmembrane helix</keyword>
<reference evidence="2 3" key="1">
    <citation type="submission" date="2018-05" db="EMBL/GenBank/DDBJ databases">
        <title>Genomic Encyclopedia of Type Strains, Phase IV (KMG-IV): sequencing the most valuable type-strain genomes for metagenomic binning, comparative biology and taxonomic classification.</title>
        <authorList>
            <person name="Goeker M."/>
        </authorList>
    </citation>
    <scope>NUCLEOTIDE SEQUENCE [LARGE SCALE GENOMIC DNA]</scope>
    <source>
        <strain evidence="2 3">DSM 19792</strain>
    </source>
</reference>
<dbReference type="OrthoDB" id="9959008at2"/>
<keyword evidence="1" id="KW-0472">Membrane</keyword>
<feature type="transmembrane region" description="Helical" evidence="1">
    <location>
        <begin position="207"/>
        <end position="226"/>
    </location>
</feature>
<dbReference type="Proteomes" id="UP000247792">
    <property type="component" value="Unassembled WGS sequence"/>
</dbReference>
<evidence type="ECO:0000313" key="2">
    <source>
        <dbReference type="EMBL" id="PXX43792.1"/>
    </source>
</evidence>
<feature type="transmembrane region" description="Helical" evidence="1">
    <location>
        <begin position="238"/>
        <end position="256"/>
    </location>
</feature>
<evidence type="ECO:0000313" key="3">
    <source>
        <dbReference type="Proteomes" id="UP000247792"/>
    </source>
</evidence>
<dbReference type="EMBL" id="QJKB01000003">
    <property type="protein sequence ID" value="PXX43792.1"/>
    <property type="molecule type" value="Genomic_DNA"/>
</dbReference>
<comment type="caution">
    <text evidence="2">The sequence shown here is derived from an EMBL/GenBank/DDBJ whole genome shotgun (WGS) entry which is preliminary data.</text>
</comment>
<keyword evidence="1" id="KW-0812">Transmembrane</keyword>
<feature type="transmembrane region" description="Helical" evidence="1">
    <location>
        <begin position="268"/>
        <end position="288"/>
    </location>
</feature>
<keyword evidence="3" id="KW-1185">Reference proteome</keyword>
<dbReference type="RefSeq" id="WP_146218827.1">
    <property type="nucleotide sequence ID" value="NZ_QJKB01000003.1"/>
</dbReference>
<feature type="transmembrane region" description="Helical" evidence="1">
    <location>
        <begin position="25"/>
        <end position="44"/>
    </location>
</feature>
<feature type="transmembrane region" description="Helical" evidence="1">
    <location>
        <begin position="64"/>
        <end position="81"/>
    </location>
</feature>